<dbReference type="OrthoDB" id="2970037at2"/>
<protein>
    <recommendedName>
        <fullName evidence="4">Lipoprotein</fullName>
    </recommendedName>
</protein>
<feature type="signal peptide" evidence="1">
    <location>
        <begin position="1"/>
        <end position="24"/>
    </location>
</feature>
<organism evidence="2 3">
    <name type="scientific">Halalkalibacter nanhaiisediminis</name>
    <dbReference type="NCBI Taxonomy" id="688079"/>
    <lineage>
        <taxon>Bacteria</taxon>
        <taxon>Bacillati</taxon>
        <taxon>Bacillota</taxon>
        <taxon>Bacilli</taxon>
        <taxon>Bacillales</taxon>
        <taxon>Bacillaceae</taxon>
        <taxon>Halalkalibacter</taxon>
    </lineage>
</organism>
<sequence length="138" mass="15461">MNKRKVVILSFLLFVIVGCTNTDAFTTKGESESWESTMQYSITKDYEERTGTIKYNGDEQIKNVSYKINFPSSLGIGSSGNLEVAEGNQKIFSLGKSGGNNHRDIQLFRDVIHDVTITVSWVTDVGEYEETISFSQDN</sequence>
<dbReference type="PROSITE" id="PS51257">
    <property type="entry name" value="PROKAR_LIPOPROTEIN"/>
    <property type="match status" value="1"/>
</dbReference>
<accession>A0A562QM23</accession>
<feature type="chain" id="PRO_5021729983" description="Lipoprotein" evidence="1">
    <location>
        <begin position="25"/>
        <end position="138"/>
    </location>
</feature>
<evidence type="ECO:0000256" key="1">
    <source>
        <dbReference type="SAM" id="SignalP"/>
    </source>
</evidence>
<evidence type="ECO:0000313" key="3">
    <source>
        <dbReference type="Proteomes" id="UP000315711"/>
    </source>
</evidence>
<dbReference type="EMBL" id="VLKZ01000003">
    <property type="protein sequence ID" value="TWI57797.1"/>
    <property type="molecule type" value="Genomic_DNA"/>
</dbReference>
<comment type="caution">
    <text evidence="2">The sequence shown here is derived from an EMBL/GenBank/DDBJ whole genome shotgun (WGS) entry which is preliminary data.</text>
</comment>
<proteinExistence type="predicted"/>
<evidence type="ECO:0008006" key="4">
    <source>
        <dbReference type="Google" id="ProtNLM"/>
    </source>
</evidence>
<dbReference type="RefSeq" id="WP_144449497.1">
    <property type="nucleotide sequence ID" value="NZ_VLKZ01000003.1"/>
</dbReference>
<keyword evidence="1" id="KW-0732">Signal</keyword>
<name>A0A562QM23_9BACI</name>
<dbReference type="AlphaFoldDB" id="A0A562QM23"/>
<dbReference type="Proteomes" id="UP000315711">
    <property type="component" value="Unassembled WGS sequence"/>
</dbReference>
<reference evidence="2 3" key="1">
    <citation type="journal article" date="2015" name="Stand. Genomic Sci.">
        <title>Genomic Encyclopedia of Bacterial and Archaeal Type Strains, Phase III: the genomes of soil and plant-associated and newly described type strains.</title>
        <authorList>
            <person name="Whitman W.B."/>
            <person name="Woyke T."/>
            <person name="Klenk H.P."/>
            <person name="Zhou Y."/>
            <person name="Lilburn T.G."/>
            <person name="Beck B.J."/>
            <person name="De Vos P."/>
            <person name="Vandamme P."/>
            <person name="Eisen J.A."/>
            <person name="Garrity G."/>
            <person name="Hugenholtz P."/>
            <person name="Kyrpides N.C."/>
        </authorList>
    </citation>
    <scope>NUCLEOTIDE SEQUENCE [LARGE SCALE GENOMIC DNA]</scope>
    <source>
        <strain evidence="2 3">CGMCC 1.10116</strain>
    </source>
</reference>
<evidence type="ECO:0000313" key="2">
    <source>
        <dbReference type="EMBL" id="TWI57797.1"/>
    </source>
</evidence>
<gene>
    <name evidence="2" type="ORF">IQ10_01125</name>
</gene>
<keyword evidence="3" id="KW-1185">Reference proteome</keyword>